<protein>
    <submittedName>
        <fullName evidence="1">CAZy families GT32 protein</fullName>
    </submittedName>
</protein>
<dbReference type="EMBL" id="KF122241">
    <property type="protein sequence ID" value="AIA89537.1"/>
    <property type="molecule type" value="Genomic_DNA"/>
</dbReference>
<dbReference type="InterPro" id="IPR029044">
    <property type="entry name" value="Nucleotide-diphossugar_trans"/>
</dbReference>
<proteinExistence type="predicted"/>
<organism evidence="1">
    <name type="scientific">uncultured Catenibacterium sp</name>
    <dbReference type="NCBI Taxonomy" id="286142"/>
    <lineage>
        <taxon>Bacteria</taxon>
        <taxon>Bacillati</taxon>
        <taxon>Bacillota</taxon>
        <taxon>Erysipelotrichia</taxon>
        <taxon>Erysipelotrichales</taxon>
        <taxon>Coprobacillaceae</taxon>
        <taxon>Catenibacterium</taxon>
        <taxon>environmental samples</taxon>
    </lineage>
</organism>
<reference evidence="1" key="1">
    <citation type="journal article" date="2013" name="Environ. Microbiol.">
        <title>Seasonally variable intestinal metagenomes of the red palm weevil (Rhynchophorus ferrugineus).</title>
        <authorList>
            <person name="Jia S."/>
            <person name="Zhang X."/>
            <person name="Zhang G."/>
            <person name="Yin A."/>
            <person name="Zhang S."/>
            <person name="Li F."/>
            <person name="Wang L."/>
            <person name="Zhao D."/>
            <person name="Yun Q."/>
            <person name="Tala"/>
            <person name="Wang J."/>
            <person name="Sun G."/>
            <person name="Baabdullah M."/>
            <person name="Yu X."/>
            <person name="Hu S."/>
            <person name="Al-Mssallem I.S."/>
            <person name="Yu J."/>
        </authorList>
    </citation>
    <scope>NUCLEOTIDE SEQUENCE</scope>
</reference>
<name>A0A060C3N8_9FIRM</name>
<sequence length="56" mass="6377">MDIPKVIHYCWFGKGELSSAAQKAIASWEKYAPDFEIRRCDERVFDPGSVAWTKAA</sequence>
<dbReference type="AlphaFoldDB" id="A0A060C3N8"/>
<evidence type="ECO:0000313" key="1">
    <source>
        <dbReference type="EMBL" id="AIA89537.1"/>
    </source>
</evidence>
<accession>A0A060C3N8</accession>
<dbReference type="Gene3D" id="3.90.550.20">
    <property type="match status" value="1"/>
</dbReference>
<dbReference type="SUPFAM" id="SSF53448">
    <property type="entry name" value="Nucleotide-diphospho-sugar transferases"/>
    <property type="match status" value="1"/>
</dbReference>